<proteinExistence type="predicted"/>
<dbReference type="GO" id="GO:0005667">
    <property type="term" value="C:transcription regulator complex"/>
    <property type="evidence" value="ECO:0007669"/>
    <property type="project" value="TreeGrafter"/>
</dbReference>
<evidence type="ECO:0000313" key="3">
    <source>
        <dbReference type="RefSeq" id="XP_024890229.1"/>
    </source>
</evidence>
<reference evidence="3" key="1">
    <citation type="submission" date="2025-08" db="UniProtKB">
        <authorList>
            <consortium name="RefSeq"/>
        </authorList>
    </citation>
    <scope>IDENTIFICATION</scope>
    <source>
        <tissue evidence="3">Whole body</tissue>
    </source>
</reference>
<feature type="non-terminal residue" evidence="3">
    <location>
        <position position="332"/>
    </location>
</feature>
<dbReference type="InterPro" id="IPR039353">
    <property type="entry name" value="TF_Adf1"/>
</dbReference>
<sequence length="332" mass="37311">MVNANITNHKATCSHVTSSDTYNSCCIGTKIEEIWKFTNVKSMLIIMPPKKTDLFSKDIEFTLINLVECRPILWDCTSELYKRVDLKEEVWEEVARSLGPRFSGSIVASRFKSMRDTFMSNLRRVKESKRSGKGTADIYIPKWPLYDRLKFLQKAAVQSASISNLTISSEKPDDTMSQIEEQTSNESLTQWPPCIAEEAQEEIVAEKSTVLNVYYDSTEQFMIQPMEELSDNSTDLSISSRSVASTSHTPAALTKPLSSVPKIQDAENQMYIKRGQAKRKSDTLMEEAVGAIKVLCKPEPKTTLDDSSTPTDSAFTLGSFIAARLRQMTPDQ</sequence>
<evidence type="ECO:0000313" key="2">
    <source>
        <dbReference type="Proteomes" id="UP000504618"/>
    </source>
</evidence>
<keyword evidence="2" id="KW-1185">Reference proteome</keyword>
<dbReference type="GO" id="GO:0005634">
    <property type="term" value="C:nucleus"/>
    <property type="evidence" value="ECO:0007669"/>
    <property type="project" value="TreeGrafter"/>
</dbReference>
<dbReference type="SMART" id="SM00595">
    <property type="entry name" value="MADF"/>
    <property type="match status" value="1"/>
</dbReference>
<organism evidence="2 3">
    <name type="scientific">Temnothorax curvispinosus</name>
    <dbReference type="NCBI Taxonomy" id="300111"/>
    <lineage>
        <taxon>Eukaryota</taxon>
        <taxon>Metazoa</taxon>
        <taxon>Ecdysozoa</taxon>
        <taxon>Arthropoda</taxon>
        <taxon>Hexapoda</taxon>
        <taxon>Insecta</taxon>
        <taxon>Pterygota</taxon>
        <taxon>Neoptera</taxon>
        <taxon>Endopterygota</taxon>
        <taxon>Hymenoptera</taxon>
        <taxon>Apocrita</taxon>
        <taxon>Aculeata</taxon>
        <taxon>Formicoidea</taxon>
        <taxon>Formicidae</taxon>
        <taxon>Myrmicinae</taxon>
        <taxon>Temnothorax</taxon>
    </lineage>
</organism>
<evidence type="ECO:0000259" key="1">
    <source>
        <dbReference type="PROSITE" id="PS51029"/>
    </source>
</evidence>
<accession>A0A6J1R5D5</accession>
<dbReference type="PROSITE" id="PS51029">
    <property type="entry name" value="MADF"/>
    <property type="match status" value="1"/>
</dbReference>
<dbReference type="Proteomes" id="UP000504618">
    <property type="component" value="Unplaced"/>
</dbReference>
<dbReference type="Pfam" id="PF10545">
    <property type="entry name" value="MADF_DNA_bdg"/>
    <property type="match status" value="1"/>
</dbReference>
<dbReference type="OrthoDB" id="7536618at2759"/>
<protein>
    <submittedName>
        <fullName evidence="3">Uncharacterized protein LOC112466398</fullName>
    </submittedName>
</protein>
<dbReference type="RefSeq" id="XP_024890229.1">
    <property type="nucleotide sequence ID" value="XM_025034461.1"/>
</dbReference>
<dbReference type="PANTHER" id="PTHR12243:SF67">
    <property type="entry name" value="COREPRESSOR OF PANGOLIN, ISOFORM A-RELATED"/>
    <property type="match status" value="1"/>
</dbReference>
<dbReference type="InterPro" id="IPR006578">
    <property type="entry name" value="MADF-dom"/>
</dbReference>
<dbReference type="GeneID" id="112466398"/>
<dbReference type="PANTHER" id="PTHR12243">
    <property type="entry name" value="MADF DOMAIN TRANSCRIPTION FACTOR"/>
    <property type="match status" value="1"/>
</dbReference>
<dbReference type="GO" id="GO:0006357">
    <property type="term" value="P:regulation of transcription by RNA polymerase II"/>
    <property type="evidence" value="ECO:0007669"/>
    <property type="project" value="TreeGrafter"/>
</dbReference>
<gene>
    <name evidence="3" type="primary">LOC112466398</name>
</gene>
<name>A0A6J1R5D5_9HYME</name>
<feature type="domain" description="MADF" evidence="1">
    <location>
        <begin position="62"/>
        <end position="157"/>
    </location>
</feature>
<dbReference type="AlphaFoldDB" id="A0A6J1R5D5"/>